<keyword evidence="3" id="KW-1185">Reference proteome</keyword>
<accession>A0ABU1SE56</accession>
<evidence type="ECO:0000313" key="2">
    <source>
        <dbReference type="EMBL" id="MDR6867844.1"/>
    </source>
</evidence>
<sequence>MTDLLAAYDAELRGERELTGALSATSVGPVWFGVFPGGTGFVGYRDLGDLDERGVRALVEDIAQRVAGDAGLHEAEWKTRAHDRAPGLLEALAEAGFAAEETESVMIGEASGLVQDVPLPPGVTIRRVFAEHDVLAMEEMQGSVFGDPNWRVRATRTLDALAAGADIELWVAEAGGTVICAGRLEPVAGTRFAGLWGGATRQEWRGRGIYRALTSRRARSALERGARYLQSDSTEFSRPILERAGLRKVTETTPYVWHRGDPA</sequence>
<dbReference type="InterPro" id="IPR016181">
    <property type="entry name" value="Acyl_CoA_acyltransferase"/>
</dbReference>
<organism evidence="2 3">
    <name type="scientific">Microbacterium resistens</name>
    <dbReference type="NCBI Taxonomy" id="156977"/>
    <lineage>
        <taxon>Bacteria</taxon>
        <taxon>Bacillati</taxon>
        <taxon>Actinomycetota</taxon>
        <taxon>Actinomycetes</taxon>
        <taxon>Micrococcales</taxon>
        <taxon>Microbacteriaceae</taxon>
        <taxon>Microbacterium</taxon>
    </lineage>
</organism>
<feature type="domain" description="N-acetyltransferase" evidence="1">
    <location>
        <begin position="123"/>
        <end position="263"/>
    </location>
</feature>
<dbReference type="Proteomes" id="UP001259347">
    <property type="component" value="Unassembled WGS sequence"/>
</dbReference>
<evidence type="ECO:0000259" key="1">
    <source>
        <dbReference type="PROSITE" id="PS51186"/>
    </source>
</evidence>
<proteinExistence type="predicted"/>
<dbReference type="SUPFAM" id="SSF55729">
    <property type="entry name" value="Acyl-CoA N-acyltransferases (Nat)"/>
    <property type="match status" value="1"/>
</dbReference>
<dbReference type="RefSeq" id="WP_310021078.1">
    <property type="nucleotide sequence ID" value="NZ_JAVDUM010000010.1"/>
</dbReference>
<dbReference type="EMBL" id="JAVDUM010000010">
    <property type="protein sequence ID" value="MDR6867844.1"/>
    <property type="molecule type" value="Genomic_DNA"/>
</dbReference>
<dbReference type="CDD" id="cd04301">
    <property type="entry name" value="NAT_SF"/>
    <property type="match status" value="1"/>
</dbReference>
<dbReference type="InterPro" id="IPR000182">
    <property type="entry name" value="GNAT_dom"/>
</dbReference>
<dbReference type="Pfam" id="PF13480">
    <property type="entry name" value="Acetyltransf_6"/>
    <property type="match status" value="1"/>
</dbReference>
<evidence type="ECO:0000313" key="3">
    <source>
        <dbReference type="Proteomes" id="UP001259347"/>
    </source>
</evidence>
<gene>
    <name evidence="2" type="ORF">J2Y69_002452</name>
</gene>
<protein>
    <submittedName>
        <fullName evidence="2">GNAT superfamily N-acetyltransferase</fullName>
    </submittedName>
</protein>
<reference evidence="2 3" key="1">
    <citation type="submission" date="2023-07" db="EMBL/GenBank/DDBJ databases">
        <title>Sorghum-associated microbial communities from plants grown in Nebraska, USA.</title>
        <authorList>
            <person name="Schachtman D."/>
        </authorList>
    </citation>
    <scope>NUCLEOTIDE SEQUENCE [LARGE SCALE GENOMIC DNA]</scope>
    <source>
        <strain evidence="2 3">2980</strain>
    </source>
</reference>
<name>A0ABU1SE56_9MICO</name>
<dbReference type="PROSITE" id="PS51186">
    <property type="entry name" value="GNAT"/>
    <property type="match status" value="1"/>
</dbReference>
<dbReference type="Gene3D" id="3.40.630.30">
    <property type="match status" value="1"/>
</dbReference>
<dbReference type="InterPro" id="IPR038740">
    <property type="entry name" value="BioF2-like_GNAT_dom"/>
</dbReference>
<comment type="caution">
    <text evidence="2">The sequence shown here is derived from an EMBL/GenBank/DDBJ whole genome shotgun (WGS) entry which is preliminary data.</text>
</comment>